<reference evidence="1 2" key="1">
    <citation type="journal article" date="2014" name="Nat. Genet.">
        <title>Genome and transcriptome of the porcine whipworm Trichuris suis.</title>
        <authorList>
            <person name="Jex A.R."/>
            <person name="Nejsum P."/>
            <person name="Schwarz E.M."/>
            <person name="Hu L."/>
            <person name="Young N.D."/>
            <person name="Hall R.S."/>
            <person name="Korhonen P.K."/>
            <person name="Liao S."/>
            <person name="Thamsborg S."/>
            <person name="Xia J."/>
            <person name="Xu P."/>
            <person name="Wang S."/>
            <person name="Scheerlinck J.P."/>
            <person name="Hofmann A."/>
            <person name="Sternberg P.W."/>
            <person name="Wang J."/>
            <person name="Gasser R.B."/>
        </authorList>
    </citation>
    <scope>NUCLEOTIDE SEQUENCE [LARGE SCALE GENOMIC DNA]</scope>
    <source>
        <strain evidence="1">DCEP-RM93M</strain>
    </source>
</reference>
<dbReference type="EMBL" id="KL363189">
    <property type="protein sequence ID" value="KFD57374.1"/>
    <property type="molecule type" value="Genomic_DNA"/>
</dbReference>
<protein>
    <submittedName>
        <fullName evidence="1">Uncharacterized protein</fullName>
    </submittedName>
</protein>
<accession>A0A085MJH8</accession>
<evidence type="ECO:0000313" key="2">
    <source>
        <dbReference type="Proteomes" id="UP000030764"/>
    </source>
</evidence>
<keyword evidence="2" id="KW-1185">Reference proteome</keyword>
<name>A0A085MJH8_9BILA</name>
<evidence type="ECO:0000313" key="1">
    <source>
        <dbReference type="EMBL" id="KFD57374.1"/>
    </source>
</evidence>
<dbReference type="Proteomes" id="UP000030764">
    <property type="component" value="Unassembled WGS sequence"/>
</dbReference>
<dbReference type="AlphaFoldDB" id="A0A085MJH8"/>
<organism evidence="1 2">
    <name type="scientific">Trichuris suis</name>
    <name type="common">pig whipworm</name>
    <dbReference type="NCBI Taxonomy" id="68888"/>
    <lineage>
        <taxon>Eukaryota</taxon>
        <taxon>Metazoa</taxon>
        <taxon>Ecdysozoa</taxon>
        <taxon>Nematoda</taxon>
        <taxon>Enoplea</taxon>
        <taxon>Dorylaimia</taxon>
        <taxon>Trichinellida</taxon>
        <taxon>Trichuridae</taxon>
        <taxon>Trichuris</taxon>
    </lineage>
</organism>
<sequence>MKYPMHRSAVRSDSSNVNVFVSFLYAVDDFVSRVKVGNGLKVCHPYSASVGQTARLKEHVVECDELLFNYAEYASPYASTKYLLNPPVARAFFNEEFEFYIEEPIHVLGGSKTVIIFYIIQHRIMVEDMEQELNKSIIAQCYECQKTCEGINSIFGRSASNVDEYHTDLLIDSMGGFVGEGLPFEFAVAVSRYFEAAFLPVEAGWVVLNF</sequence>
<gene>
    <name evidence="1" type="ORF">M513_01885</name>
</gene>
<proteinExistence type="predicted"/>